<accession>A0A4P8XKC1</accession>
<dbReference type="AlphaFoldDB" id="A0A4P8XKC1"/>
<name>A0A4P8XKC1_9BACL</name>
<reference evidence="1 2" key="1">
    <citation type="submission" date="2019-05" db="EMBL/GenBank/DDBJ databases">
        <authorList>
            <person name="Chen C."/>
        </authorList>
    </citation>
    <scope>NUCLEOTIDE SEQUENCE [LARGE SCALE GENOMIC DNA]</scope>
    <source>
        <strain evidence="1 2">HB172198</strain>
    </source>
</reference>
<organism evidence="1 2">
    <name type="scientific">Paenibacillus algicola</name>
    <dbReference type="NCBI Taxonomy" id="2565926"/>
    <lineage>
        <taxon>Bacteria</taxon>
        <taxon>Bacillati</taxon>
        <taxon>Bacillota</taxon>
        <taxon>Bacilli</taxon>
        <taxon>Bacillales</taxon>
        <taxon>Paenibacillaceae</taxon>
        <taxon>Paenibacillus</taxon>
    </lineage>
</organism>
<evidence type="ECO:0000313" key="1">
    <source>
        <dbReference type="EMBL" id="QCT03152.1"/>
    </source>
</evidence>
<sequence>MDQRCVYSFIIAHETRSRAYAARLLPASLAELLEIAVYGA</sequence>
<dbReference type="Proteomes" id="UP000300879">
    <property type="component" value="Chromosome"/>
</dbReference>
<dbReference type="RefSeq" id="WP_267900149.1">
    <property type="nucleotide sequence ID" value="NZ_CP040396.1"/>
</dbReference>
<gene>
    <name evidence="1" type="ORF">E6C60_2440</name>
</gene>
<keyword evidence="2" id="KW-1185">Reference proteome</keyword>
<proteinExistence type="predicted"/>
<evidence type="ECO:0000313" key="2">
    <source>
        <dbReference type="Proteomes" id="UP000300879"/>
    </source>
</evidence>
<dbReference type="EMBL" id="CP040396">
    <property type="protein sequence ID" value="QCT03152.1"/>
    <property type="molecule type" value="Genomic_DNA"/>
</dbReference>
<protein>
    <submittedName>
        <fullName evidence="1">Uncharacterized protein</fullName>
    </submittedName>
</protein>
<dbReference type="KEGG" id="palo:E6C60_2440"/>